<dbReference type="Gene3D" id="4.10.280.10">
    <property type="entry name" value="Helix-loop-helix DNA-binding domain"/>
    <property type="match status" value="1"/>
</dbReference>
<sequence>MGTYSSCGGEHPLIDSDVGCNYEDPHASPFSAAGKEVAVHSNEEELAAAMVSPGLQEVAAIGTALNYIHPDLLAGRCSAFDQGYHLSRYAPHNVHCFQRNDGDLRTETMVAEPYCEESNLLSATALPLRLPHESGVIFSEAYQNMEDHFASSDEIKTEEVNLHELFNSAHDDPDDLFRGKKLLPVLRGSEMQYMSLPPLLQVDRATPTKISNYLHDFHLINGKLEVAHDVNVSTMKQSERLSSSVKDNVRSVGVADFSALHPPASSNTTGSQPYQSMPYKSGLVGALRPRMRYQTARTANLTAARDRLRMRELMHSRAAAKRRRKIQERLKFLRAMIPGGSKIGTHLASMLDLAANYVRFLQAQTVFLRNEIQIHNQSLPSSTACPSFSRSIAGTYASPRHTCYAAPYSSPLSDPCNIATNLPMHDIKFSPQDAFIDCIQKATRLSSKALEQDPTSAITHIQDEADGCASGNVHYTLAHWSSRAAAARQEELEQQANLRLHSRGPSIIGHGLHGKLLLHHLVTSVHIQELLCRKEYCIVSLEQADFLKFNPQDTTQKPYPACKEGDSSEKVYNIFPEL</sequence>
<evidence type="ECO:0000256" key="4">
    <source>
        <dbReference type="ARBA" id="ARBA00023242"/>
    </source>
</evidence>
<dbReference type="GO" id="GO:0003700">
    <property type="term" value="F:DNA-binding transcription factor activity"/>
    <property type="evidence" value="ECO:0007669"/>
    <property type="project" value="InterPro"/>
</dbReference>
<dbReference type="Proteomes" id="UP000825935">
    <property type="component" value="Chromosome 3"/>
</dbReference>
<organism evidence="6 7">
    <name type="scientific">Ceratopteris richardii</name>
    <name type="common">Triangle waterfern</name>
    <dbReference type="NCBI Taxonomy" id="49495"/>
    <lineage>
        <taxon>Eukaryota</taxon>
        <taxon>Viridiplantae</taxon>
        <taxon>Streptophyta</taxon>
        <taxon>Embryophyta</taxon>
        <taxon>Tracheophyta</taxon>
        <taxon>Polypodiopsida</taxon>
        <taxon>Polypodiidae</taxon>
        <taxon>Polypodiales</taxon>
        <taxon>Pteridineae</taxon>
        <taxon>Pteridaceae</taxon>
        <taxon>Parkerioideae</taxon>
        <taxon>Ceratopteris</taxon>
    </lineage>
</organism>
<proteinExistence type="predicted"/>
<keyword evidence="4" id="KW-0539">Nucleus</keyword>
<dbReference type="PROSITE" id="PS50888">
    <property type="entry name" value="BHLH"/>
    <property type="match status" value="1"/>
</dbReference>
<dbReference type="InterPro" id="IPR036638">
    <property type="entry name" value="HLH_DNA-bd_sf"/>
</dbReference>
<dbReference type="InterPro" id="IPR045843">
    <property type="entry name" value="IND-like"/>
</dbReference>
<dbReference type="SUPFAM" id="SSF47459">
    <property type="entry name" value="HLH, helix-loop-helix DNA-binding domain"/>
    <property type="match status" value="1"/>
</dbReference>
<evidence type="ECO:0000313" key="7">
    <source>
        <dbReference type="Proteomes" id="UP000825935"/>
    </source>
</evidence>
<protein>
    <recommendedName>
        <fullName evidence="5">BHLH domain-containing protein</fullName>
    </recommendedName>
</protein>
<dbReference type="EMBL" id="CM035408">
    <property type="protein sequence ID" value="KAH7442540.1"/>
    <property type="molecule type" value="Genomic_DNA"/>
</dbReference>
<name>A0A8T2V5R1_CERRI</name>
<comment type="caution">
    <text evidence="6">The sequence shown here is derived from an EMBL/GenBank/DDBJ whole genome shotgun (WGS) entry which is preliminary data.</text>
</comment>
<keyword evidence="3" id="KW-0804">Transcription</keyword>
<dbReference type="GO" id="GO:0005634">
    <property type="term" value="C:nucleus"/>
    <property type="evidence" value="ECO:0007669"/>
    <property type="project" value="UniProtKB-SubCell"/>
</dbReference>
<evidence type="ECO:0000256" key="3">
    <source>
        <dbReference type="ARBA" id="ARBA00023163"/>
    </source>
</evidence>
<feature type="domain" description="BHLH" evidence="5">
    <location>
        <begin position="310"/>
        <end position="361"/>
    </location>
</feature>
<evidence type="ECO:0000313" key="6">
    <source>
        <dbReference type="EMBL" id="KAH7442540.1"/>
    </source>
</evidence>
<comment type="subcellular location">
    <subcellularLocation>
        <location evidence="1">Nucleus</location>
    </subcellularLocation>
</comment>
<dbReference type="InterPro" id="IPR011598">
    <property type="entry name" value="bHLH_dom"/>
</dbReference>
<dbReference type="AlphaFoldDB" id="A0A8T2V5R1"/>
<dbReference type="PANTHER" id="PTHR45914:SF2">
    <property type="entry name" value="TRANSCRIPTION FACTOR BHLH140-LIKE PROTEIN"/>
    <property type="match status" value="1"/>
</dbReference>
<dbReference type="GO" id="GO:0046983">
    <property type="term" value="F:protein dimerization activity"/>
    <property type="evidence" value="ECO:0007669"/>
    <property type="project" value="InterPro"/>
</dbReference>
<evidence type="ECO:0000259" key="5">
    <source>
        <dbReference type="PROSITE" id="PS50888"/>
    </source>
</evidence>
<reference evidence="6" key="1">
    <citation type="submission" date="2021-08" db="EMBL/GenBank/DDBJ databases">
        <title>WGS assembly of Ceratopteris richardii.</title>
        <authorList>
            <person name="Marchant D.B."/>
            <person name="Chen G."/>
            <person name="Jenkins J."/>
            <person name="Shu S."/>
            <person name="Leebens-Mack J."/>
            <person name="Grimwood J."/>
            <person name="Schmutz J."/>
            <person name="Soltis P."/>
            <person name="Soltis D."/>
            <person name="Chen Z.-H."/>
        </authorList>
    </citation>
    <scope>NUCLEOTIDE SEQUENCE</scope>
    <source>
        <strain evidence="6">Whitten #5841</strain>
        <tissue evidence="6">Leaf</tissue>
    </source>
</reference>
<dbReference type="PANTHER" id="PTHR45914">
    <property type="entry name" value="TRANSCRIPTION FACTOR HEC3-RELATED"/>
    <property type="match status" value="1"/>
</dbReference>
<keyword evidence="7" id="KW-1185">Reference proteome</keyword>
<gene>
    <name evidence="6" type="ORF">KP509_03G093100</name>
</gene>
<dbReference type="OrthoDB" id="1921534at2759"/>
<accession>A0A8T2V5R1</accession>
<evidence type="ECO:0000256" key="1">
    <source>
        <dbReference type="ARBA" id="ARBA00004123"/>
    </source>
</evidence>
<keyword evidence="2" id="KW-0805">Transcription regulation</keyword>
<evidence type="ECO:0000256" key="2">
    <source>
        <dbReference type="ARBA" id="ARBA00023015"/>
    </source>
</evidence>